<name>N8WYQ5_9GAMM</name>
<organism evidence="1 2">
    <name type="scientific">Acinetobacter variabilis</name>
    <dbReference type="NCBI Taxonomy" id="70346"/>
    <lineage>
        <taxon>Bacteria</taxon>
        <taxon>Pseudomonadati</taxon>
        <taxon>Pseudomonadota</taxon>
        <taxon>Gammaproteobacteria</taxon>
        <taxon>Moraxellales</taxon>
        <taxon>Moraxellaceae</taxon>
        <taxon>Acinetobacter</taxon>
    </lineage>
</organism>
<dbReference type="EMBL" id="APPE01000031">
    <property type="protein sequence ID" value="ENV00413.1"/>
    <property type="molecule type" value="Genomic_DNA"/>
</dbReference>
<evidence type="ECO:0000313" key="2">
    <source>
        <dbReference type="Proteomes" id="UP000013070"/>
    </source>
</evidence>
<sequence>MKALNWGPSLEQWENQKAINLIKDLGLKKCRAIVDGVPEAIHGLEYVKMTHYEPIFRTYFLVVPGARYERYAYHLSHHHIFPSLCAFDLVCLAKLDKAITELSKEKPKSLVNRLQVFLSKLKAYLCSLN</sequence>
<reference evidence="1 2" key="1">
    <citation type="submission" date="2013-02" db="EMBL/GenBank/DDBJ databases">
        <title>The Genome Sequence of Acinetobacter sp. NIPH 899.</title>
        <authorList>
            <consortium name="The Broad Institute Genome Sequencing Platform"/>
            <consortium name="The Broad Institute Genome Sequencing Center for Infectious Disease"/>
            <person name="Cerqueira G."/>
            <person name="Feldgarden M."/>
            <person name="Courvalin P."/>
            <person name="Perichon B."/>
            <person name="Grillot-Courvalin C."/>
            <person name="Clermont D."/>
            <person name="Rocha E."/>
            <person name="Yoon E.-J."/>
            <person name="Nemec A."/>
            <person name="Walker B."/>
            <person name="Young S.K."/>
            <person name="Zeng Q."/>
            <person name="Gargeya S."/>
            <person name="Fitzgerald M."/>
            <person name="Haas B."/>
            <person name="Abouelleil A."/>
            <person name="Alvarado L."/>
            <person name="Arachchi H.M."/>
            <person name="Berlin A.M."/>
            <person name="Chapman S.B."/>
            <person name="Dewar J."/>
            <person name="Goldberg J."/>
            <person name="Griggs A."/>
            <person name="Gujja S."/>
            <person name="Hansen M."/>
            <person name="Howarth C."/>
            <person name="Imamovic A."/>
            <person name="Larimer J."/>
            <person name="McCowan C."/>
            <person name="Murphy C."/>
            <person name="Neiman D."/>
            <person name="Pearson M."/>
            <person name="Priest M."/>
            <person name="Roberts A."/>
            <person name="Saif S."/>
            <person name="Shea T."/>
            <person name="Sisk P."/>
            <person name="Sykes S."/>
            <person name="Wortman J."/>
            <person name="Nusbaum C."/>
            <person name="Birren B."/>
        </authorList>
    </citation>
    <scope>NUCLEOTIDE SEQUENCE [LARGE SCALE GENOMIC DNA]</scope>
    <source>
        <strain evidence="1 2">NIPH 899</strain>
    </source>
</reference>
<dbReference type="RefSeq" id="WP_004780920.1">
    <property type="nucleotide sequence ID" value="NZ_KB849398.1"/>
</dbReference>
<comment type="caution">
    <text evidence="1">The sequence shown here is derived from an EMBL/GenBank/DDBJ whole genome shotgun (WGS) entry which is preliminary data.</text>
</comment>
<dbReference type="HOGENOM" id="CLU_1944063_0_0_6"/>
<gene>
    <name evidence="1" type="ORF">F969_00645</name>
</gene>
<proteinExistence type="predicted"/>
<accession>N8WYQ5</accession>
<keyword evidence="2" id="KW-1185">Reference proteome</keyword>
<evidence type="ECO:0000313" key="1">
    <source>
        <dbReference type="EMBL" id="ENV00413.1"/>
    </source>
</evidence>
<dbReference type="AlphaFoldDB" id="N8WYQ5"/>
<protein>
    <submittedName>
        <fullName evidence="1">Uncharacterized protein</fullName>
    </submittedName>
</protein>
<dbReference type="Proteomes" id="UP000013070">
    <property type="component" value="Unassembled WGS sequence"/>
</dbReference>